<keyword evidence="1" id="KW-1133">Transmembrane helix</keyword>
<comment type="caution">
    <text evidence="2">The sequence shown here is derived from an EMBL/GenBank/DDBJ whole genome shotgun (WGS) entry which is preliminary data.</text>
</comment>
<dbReference type="AlphaFoldDB" id="A0A7J6WDJ6"/>
<keyword evidence="1" id="KW-0472">Membrane</keyword>
<evidence type="ECO:0008006" key="4">
    <source>
        <dbReference type="Google" id="ProtNLM"/>
    </source>
</evidence>
<reference evidence="2 3" key="1">
    <citation type="submission" date="2020-06" db="EMBL/GenBank/DDBJ databases">
        <title>Transcriptomic and genomic resources for Thalictrum thalictroides and T. hernandezii: Facilitating candidate gene discovery in an emerging model plant lineage.</title>
        <authorList>
            <person name="Arias T."/>
            <person name="Riano-Pachon D.M."/>
            <person name="Di Stilio V.S."/>
        </authorList>
    </citation>
    <scope>NUCLEOTIDE SEQUENCE [LARGE SCALE GENOMIC DNA]</scope>
    <source>
        <strain evidence="3">cv. WT478/WT964</strain>
        <tissue evidence="2">Leaves</tissue>
    </source>
</reference>
<proteinExistence type="predicted"/>
<keyword evidence="1" id="KW-0812">Transmembrane</keyword>
<dbReference type="EMBL" id="JABWDY010018060">
    <property type="protein sequence ID" value="KAF5194948.1"/>
    <property type="molecule type" value="Genomic_DNA"/>
</dbReference>
<feature type="transmembrane region" description="Helical" evidence="1">
    <location>
        <begin position="84"/>
        <end position="102"/>
    </location>
</feature>
<evidence type="ECO:0000313" key="3">
    <source>
        <dbReference type="Proteomes" id="UP000554482"/>
    </source>
</evidence>
<protein>
    <recommendedName>
        <fullName evidence="4">Transmembrane protein</fullName>
    </recommendedName>
</protein>
<evidence type="ECO:0000256" key="1">
    <source>
        <dbReference type="SAM" id="Phobius"/>
    </source>
</evidence>
<keyword evidence="3" id="KW-1185">Reference proteome</keyword>
<accession>A0A7J6WDJ6</accession>
<name>A0A7J6WDJ6_THATH</name>
<gene>
    <name evidence="2" type="ORF">FRX31_015465</name>
</gene>
<dbReference type="Proteomes" id="UP000554482">
    <property type="component" value="Unassembled WGS sequence"/>
</dbReference>
<sequence length="103" mass="11794">MPVLQACNMRSAEDSEDESVYAQYPVLTYDESKADIPPLEVTFDEMEDSELVNIGGENQEHLIGATSPTEKNRRQEKKKAKDESYFTNIACMMLTIMLIYVFF</sequence>
<dbReference type="OrthoDB" id="412781at2759"/>
<organism evidence="2 3">
    <name type="scientific">Thalictrum thalictroides</name>
    <name type="common">Rue-anemone</name>
    <name type="synonym">Anemone thalictroides</name>
    <dbReference type="NCBI Taxonomy" id="46969"/>
    <lineage>
        <taxon>Eukaryota</taxon>
        <taxon>Viridiplantae</taxon>
        <taxon>Streptophyta</taxon>
        <taxon>Embryophyta</taxon>
        <taxon>Tracheophyta</taxon>
        <taxon>Spermatophyta</taxon>
        <taxon>Magnoliopsida</taxon>
        <taxon>Ranunculales</taxon>
        <taxon>Ranunculaceae</taxon>
        <taxon>Thalictroideae</taxon>
        <taxon>Thalictrum</taxon>
    </lineage>
</organism>
<evidence type="ECO:0000313" key="2">
    <source>
        <dbReference type="EMBL" id="KAF5194948.1"/>
    </source>
</evidence>